<gene>
    <name evidence="2" type="ORF">SAMN05421643_12415</name>
</gene>
<organism evidence="2 3">
    <name type="scientific">Acinetobacter kyonggiensis</name>
    <dbReference type="NCBI Taxonomy" id="595670"/>
    <lineage>
        <taxon>Bacteria</taxon>
        <taxon>Pseudomonadati</taxon>
        <taxon>Pseudomonadota</taxon>
        <taxon>Gammaproteobacteria</taxon>
        <taxon>Moraxellales</taxon>
        <taxon>Moraxellaceae</taxon>
        <taxon>Acinetobacter</taxon>
    </lineage>
</organism>
<evidence type="ECO:0000256" key="1">
    <source>
        <dbReference type="SAM" id="Coils"/>
    </source>
</evidence>
<dbReference type="RefSeq" id="WP_092692093.1">
    <property type="nucleotide sequence ID" value="NZ_FNPK01000024.1"/>
</dbReference>
<accession>A0A1H3M9D0</accession>
<reference evidence="3" key="1">
    <citation type="submission" date="2016-10" db="EMBL/GenBank/DDBJ databases">
        <authorList>
            <person name="Varghese N."/>
            <person name="Submissions S."/>
        </authorList>
    </citation>
    <scope>NUCLEOTIDE SEQUENCE [LARGE SCALE GENOMIC DNA]</scope>
    <source>
        <strain evidence="3">ANC 5109</strain>
    </source>
</reference>
<name>A0A1H3M9D0_9GAMM</name>
<evidence type="ECO:0000313" key="3">
    <source>
        <dbReference type="Proteomes" id="UP000199035"/>
    </source>
</evidence>
<keyword evidence="1" id="KW-0175">Coiled coil</keyword>
<dbReference type="Proteomes" id="UP000199035">
    <property type="component" value="Unassembled WGS sequence"/>
</dbReference>
<dbReference type="EMBL" id="FNPK01000024">
    <property type="protein sequence ID" value="SDY72635.1"/>
    <property type="molecule type" value="Genomic_DNA"/>
</dbReference>
<feature type="coiled-coil region" evidence="1">
    <location>
        <begin position="332"/>
        <end position="381"/>
    </location>
</feature>
<dbReference type="STRING" id="595670.SAMN05421643_12415"/>
<dbReference type="AlphaFoldDB" id="A0A1H3M9D0"/>
<protein>
    <submittedName>
        <fullName evidence="2">Uncharacterized protein</fullName>
    </submittedName>
</protein>
<evidence type="ECO:0000313" key="2">
    <source>
        <dbReference type="EMBL" id="SDY72635.1"/>
    </source>
</evidence>
<proteinExistence type="predicted"/>
<keyword evidence="3" id="KW-1185">Reference proteome</keyword>
<sequence length="683" mass="80556">MNTVPQIEYDDEKDINILKGQLLEIKKKLLAYDDVEEILYDAIEEQNWFTFKNKPFVVFDRRTGFLFPNFNHVKHVAYREWNELKKSYGPNDIEKGRWEILSEIFYYNEKTDRTKGSYFFKQGEHNLKFDYPKKFRGSKATGIFISKHIDKLGQLKKINYITGFSTNDSFSWYVTGNYQNYLNHSVFPVLRVLNNPKLLPDHPSMIGREKSKIILNFFIDKGWMPIFEPFLDQFHNESNDDYQNRFNIAKKQCDEYNSIFEIYYEKRQLEKKLLDLGLTYDDLSNAAVSNVGKVSYDFLVEIQNYNIDEINKSVWQYSLSAQKWLNSLLGKIDEWENDNLDLVKTALELKQELDKKLPVSINVTTEEKQLLESQLQQIKKRLDLGLTLLRSNLINLLSESQQISSNLEQTNTLFGLAQLEQQARPSFELLAEHTATLCTKTLKEMEWLDQSLDFVRTVVSVLRKSAEDYLILVDKYQQDLIQIGLDNSIESEEIAKWFAEWRSERLSLLKQFQPLLDAGLNKLIDEQTVLDILPCIEQYQNELDQFYLQKRLGIHTTYAFQPNGHRQEKLEKEQELTKLVHQFMQQLEKVIFNTKTTAQKIWLIRFSEVWQQGMVNEITNFLAKEQLIERDDVVLIMSEELRKVQQQNLASCLQDAQSYSEALAQREKDVNTLIFKMRKALMK</sequence>